<dbReference type="Proteomes" id="UP000234681">
    <property type="component" value="Chromosome 2"/>
</dbReference>
<organism evidence="1 2">
    <name type="scientific">Rattus norvegicus</name>
    <name type="common">Rat</name>
    <dbReference type="NCBI Taxonomy" id="10116"/>
    <lineage>
        <taxon>Eukaryota</taxon>
        <taxon>Metazoa</taxon>
        <taxon>Chordata</taxon>
        <taxon>Craniata</taxon>
        <taxon>Vertebrata</taxon>
        <taxon>Euteleostomi</taxon>
        <taxon>Mammalia</taxon>
        <taxon>Eutheria</taxon>
        <taxon>Euarchontoglires</taxon>
        <taxon>Glires</taxon>
        <taxon>Rodentia</taxon>
        <taxon>Myomorpha</taxon>
        <taxon>Muroidea</taxon>
        <taxon>Muridae</taxon>
        <taxon>Murinae</taxon>
        <taxon>Rattus</taxon>
    </lineage>
</organism>
<evidence type="ECO:0000313" key="2">
    <source>
        <dbReference type="Proteomes" id="UP000234681"/>
    </source>
</evidence>
<name>A6J6D4_RAT</name>
<accession>A6J6D4</accession>
<dbReference type="AlphaFoldDB" id="A6J6D4"/>
<dbReference type="EMBL" id="CH473976">
    <property type="protein sequence ID" value="EDM00652.1"/>
    <property type="molecule type" value="Genomic_DNA"/>
</dbReference>
<protein>
    <submittedName>
        <fullName evidence="1">Keratinocyte associated protein 2 (Predicted), isoform CRA_b</fullName>
    </submittedName>
</protein>
<proteinExistence type="predicted"/>
<gene>
    <name evidence="1" type="primary">Krtcap2_predicted</name>
    <name evidence="1" type="ORF">rCG_62568</name>
</gene>
<reference evidence="1 2" key="1">
    <citation type="submission" date="2005-09" db="EMBL/GenBank/DDBJ databases">
        <authorList>
            <person name="Mural R.J."/>
            <person name="Li P.W."/>
            <person name="Adams M.D."/>
            <person name="Amanatides P.G."/>
            <person name="Baden-Tillson H."/>
            <person name="Barnstead M."/>
            <person name="Chin S.H."/>
            <person name="Dew I."/>
            <person name="Evans C.A."/>
            <person name="Ferriera S."/>
            <person name="Flanigan M."/>
            <person name="Fosler C."/>
            <person name="Glodek A."/>
            <person name="Gu Z."/>
            <person name="Holt R.A."/>
            <person name="Jennings D."/>
            <person name="Kraft C.L."/>
            <person name="Lu F."/>
            <person name="Nguyen T."/>
            <person name="Nusskern D.R."/>
            <person name="Pfannkoch C.M."/>
            <person name="Sitter C."/>
            <person name="Sutton G.G."/>
            <person name="Venter J.C."/>
            <person name="Wang Z."/>
            <person name="Woodage T."/>
            <person name="Zheng X.H."/>
            <person name="Zhong F."/>
        </authorList>
    </citation>
    <scope>NUCLEOTIDE SEQUENCE [LARGE SCALE GENOMIC DNA]</scope>
    <source>
        <strain>BN</strain>
        <strain evidence="2">Sprague-Dawley</strain>
    </source>
</reference>
<evidence type="ECO:0000313" key="1">
    <source>
        <dbReference type="EMBL" id="EDM00652.1"/>
    </source>
</evidence>
<sequence length="140" mass="15466">MSAACLEVQLMTWVQKAGEQAGRWLRMLFGALFPPCRKRALHPRRVEEEVKQVHVGPDACVQTTGPALAPLFLQRHGLDPRTGRDGSRYRDLLGAVLPPVPAALRWHADIQPPVGLHRVAHHSGGPAGLRPFRLLPNCLQ</sequence>